<dbReference type="PANTHER" id="PTHR28164:SF1">
    <property type="entry name" value="PROTEIN STB3"/>
    <property type="match status" value="1"/>
</dbReference>
<name>A0A3N4ID45_ASCIM</name>
<dbReference type="STRING" id="1160509.A0A3N4ID45"/>
<sequence length="278" mass="29235">MAAISIPPSRGSLAPRPSSLPTTYLGMIPPTNTTLAPSPLGSFANSSLTNSSPSQNGHHFDATSITPSLLAKHHIPRILLTHGPLAIRHLTAHLITALPPFSTIPPGKQRRLVVAALEGRSGGTGGRGVGGVNGDVVFEKIGWGRWSAHMMGEEGHLAKQKSRGHEGVFQMGEDMDEDTEMEESGSASTSDGEATDEEDWEAMGCEMLRTGASPSQGDGFLGAGSWRGVGSFGGTVATSYGTSPSPWMTWGQAKGRPESPDEEREREAIEALVKLGRA</sequence>
<feature type="region of interest" description="Disordered" evidence="1">
    <location>
        <begin position="240"/>
        <end position="265"/>
    </location>
</feature>
<dbReference type="InterPro" id="IPR018818">
    <property type="entry name" value="Stb3"/>
</dbReference>
<accession>A0A3N4ID45</accession>
<dbReference type="PANTHER" id="PTHR28164">
    <property type="entry name" value="PROTEIN STB3"/>
    <property type="match status" value="1"/>
</dbReference>
<protein>
    <recommendedName>
        <fullName evidence="4">Sin3 binding protein</fullName>
    </recommendedName>
</protein>
<dbReference type="GO" id="GO:0005634">
    <property type="term" value="C:nucleus"/>
    <property type="evidence" value="ECO:0007669"/>
    <property type="project" value="TreeGrafter"/>
</dbReference>
<feature type="region of interest" description="Disordered" evidence="1">
    <location>
        <begin position="36"/>
        <end position="60"/>
    </location>
</feature>
<dbReference type="GO" id="GO:0043565">
    <property type="term" value="F:sequence-specific DNA binding"/>
    <property type="evidence" value="ECO:0007669"/>
    <property type="project" value="TreeGrafter"/>
</dbReference>
<feature type="compositionally biased region" description="Polar residues" evidence="1">
    <location>
        <begin position="43"/>
        <end position="60"/>
    </location>
</feature>
<dbReference type="AlphaFoldDB" id="A0A3N4ID45"/>
<dbReference type="GO" id="GO:0000432">
    <property type="term" value="P:positive regulation of transcription from RNA polymerase II promoter by glucose"/>
    <property type="evidence" value="ECO:0007669"/>
    <property type="project" value="TreeGrafter"/>
</dbReference>
<dbReference type="Pfam" id="PF10330">
    <property type="entry name" value="Stb3"/>
    <property type="match status" value="1"/>
</dbReference>
<proteinExistence type="predicted"/>
<dbReference type="EMBL" id="ML119661">
    <property type="protein sequence ID" value="RPA84043.1"/>
    <property type="molecule type" value="Genomic_DNA"/>
</dbReference>
<reference evidence="2 3" key="1">
    <citation type="journal article" date="2018" name="Nat. Ecol. Evol.">
        <title>Pezizomycetes genomes reveal the molecular basis of ectomycorrhizal truffle lifestyle.</title>
        <authorList>
            <person name="Murat C."/>
            <person name="Payen T."/>
            <person name="Noel B."/>
            <person name="Kuo A."/>
            <person name="Morin E."/>
            <person name="Chen J."/>
            <person name="Kohler A."/>
            <person name="Krizsan K."/>
            <person name="Balestrini R."/>
            <person name="Da Silva C."/>
            <person name="Montanini B."/>
            <person name="Hainaut M."/>
            <person name="Levati E."/>
            <person name="Barry K.W."/>
            <person name="Belfiori B."/>
            <person name="Cichocki N."/>
            <person name="Clum A."/>
            <person name="Dockter R.B."/>
            <person name="Fauchery L."/>
            <person name="Guy J."/>
            <person name="Iotti M."/>
            <person name="Le Tacon F."/>
            <person name="Lindquist E.A."/>
            <person name="Lipzen A."/>
            <person name="Malagnac F."/>
            <person name="Mello A."/>
            <person name="Molinier V."/>
            <person name="Miyauchi S."/>
            <person name="Poulain J."/>
            <person name="Riccioni C."/>
            <person name="Rubini A."/>
            <person name="Sitrit Y."/>
            <person name="Splivallo R."/>
            <person name="Traeger S."/>
            <person name="Wang M."/>
            <person name="Zifcakova L."/>
            <person name="Wipf D."/>
            <person name="Zambonelli A."/>
            <person name="Paolocci F."/>
            <person name="Nowrousian M."/>
            <person name="Ottonello S."/>
            <person name="Baldrian P."/>
            <person name="Spatafora J.W."/>
            <person name="Henrissat B."/>
            <person name="Nagy L.G."/>
            <person name="Aury J.M."/>
            <person name="Wincker P."/>
            <person name="Grigoriev I.V."/>
            <person name="Bonfante P."/>
            <person name="Martin F.M."/>
        </authorList>
    </citation>
    <scope>NUCLEOTIDE SEQUENCE [LARGE SCALE GENOMIC DNA]</scope>
    <source>
        <strain evidence="2 3">RN42</strain>
    </source>
</reference>
<dbReference type="Proteomes" id="UP000275078">
    <property type="component" value="Unassembled WGS sequence"/>
</dbReference>
<dbReference type="OrthoDB" id="5391991at2759"/>
<evidence type="ECO:0000313" key="2">
    <source>
        <dbReference type="EMBL" id="RPA84043.1"/>
    </source>
</evidence>
<evidence type="ECO:0008006" key="4">
    <source>
        <dbReference type="Google" id="ProtNLM"/>
    </source>
</evidence>
<feature type="compositionally biased region" description="Basic and acidic residues" evidence="1">
    <location>
        <begin position="255"/>
        <end position="265"/>
    </location>
</feature>
<evidence type="ECO:0000256" key="1">
    <source>
        <dbReference type="SAM" id="MobiDB-lite"/>
    </source>
</evidence>
<feature type="region of interest" description="Disordered" evidence="1">
    <location>
        <begin position="176"/>
        <end position="198"/>
    </location>
</feature>
<evidence type="ECO:0000313" key="3">
    <source>
        <dbReference type="Proteomes" id="UP000275078"/>
    </source>
</evidence>
<gene>
    <name evidence="2" type="ORF">BJ508DRAFT_324031</name>
</gene>
<organism evidence="2 3">
    <name type="scientific">Ascobolus immersus RN42</name>
    <dbReference type="NCBI Taxonomy" id="1160509"/>
    <lineage>
        <taxon>Eukaryota</taxon>
        <taxon>Fungi</taxon>
        <taxon>Dikarya</taxon>
        <taxon>Ascomycota</taxon>
        <taxon>Pezizomycotina</taxon>
        <taxon>Pezizomycetes</taxon>
        <taxon>Pezizales</taxon>
        <taxon>Ascobolaceae</taxon>
        <taxon>Ascobolus</taxon>
    </lineage>
</organism>
<keyword evidence="3" id="KW-1185">Reference proteome</keyword>